<reference evidence="2" key="1">
    <citation type="submission" date="2022-07" db="EMBL/GenBank/DDBJ databases">
        <authorList>
            <person name="Trinca V."/>
            <person name="Uliana J.V.C."/>
            <person name="Torres T.T."/>
            <person name="Ward R.J."/>
            <person name="Monesi N."/>
        </authorList>
    </citation>
    <scope>NUCLEOTIDE SEQUENCE</scope>
    <source>
        <strain evidence="2">HSMRA1968</strain>
        <tissue evidence="2">Whole embryos</tissue>
    </source>
</reference>
<protein>
    <submittedName>
        <fullName evidence="2">PiggyBac transposable element-derived protein 4</fullName>
    </submittedName>
</protein>
<gene>
    <name evidence="2" type="primary">PGBD4_6</name>
    <name evidence="2" type="ORF">Bhyg_12251</name>
</gene>
<dbReference type="OrthoDB" id="118105at2759"/>
<sequence length="613" mass="70745">RWAKFSSYWRSQWLKANISVYGLTDRTNNFCECLNSIVNAMNGPHPNIWKLISNLKLIEMQKSDELKNSVACEMTITKRRSKDMILLDARIKKATDIFNESPNVATFLKNLTYDSKLESSFKARIFLAGVDNDDWDDDCNEPDGPIIPNCFNEQLNFRTALLKRKAESKSFIADKRRELKVKWKKVPSNYVPRKQIPKYKEPEMRVEEDSTPVDLFFKLFPKKLFDWIGKCTNERLDILAAVKGEEAQHTDGNEIILVIGCLLVMGYNRLLRMQMYWSNNATLGNKAIKNAISRDRFLLLASKLYFNHPVKPKGADKLYYMEKLVKSLKHTFKRARSESTFQSVDETMVKFKGRWAGKQYMPQKKKKRGAKIWSRSDAMSGYCYDFNIYKGKEEGPAEGTLGERVVIKLCSTIGEEDVVVCTDRFFTSYQLMKSLPYACVGTCMANRKNVPILKEKLKKGESSSQSTEDGVICFKWQDTKEVLLMSNCHDGHITSVERKQKDGMKKTVACPEAISFYNKYMGGVDMTDQYTVLYDIDRKSNKWWKRVFQRLLMTAVTNAWVLYKQLKKKKNPLIDMLVPLAEDLIEIGKAGSKVQRSATNGRPSKKAKLFIFF</sequence>
<proteinExistence type="predicted"/>
<keyword evidence="3" id="KW-1185">Reference proteome</keyword>
<evidence type="ECO:0000259" key="1">
    <source>
        <dbReference type="Pfam" id="PF13843"/>
    </source>
</evidence>
<evidence type="ECO:0000313" key="3">
    <source>
        <dbReference type="Proteomes" id="UP001151699"/>
    </source>
</evidence>
<organism evidence="2 3">
    <name type="scientific">Pseudolycoriella hygida</name>
    <dbReference type="NCBI Taxonomy" id="35572"/>
    <lineage>
        <taxon>Eukaryota</taxon>
        <taxon>Metazoa</taxon>
        <taxon>Ecdysozoa</taxon>
        <taxon>Arthropoda</taxon>
        <taxon>Hexapoda</taxon>
        <taxon>Insecta</taxon>
        <taxon>Pterygota</taxon>
        <taxon>Neoptera</taxon>
        <taxon>Endopterygota</taxon>
        <taxon>Diptera</taxon>
        <taxon>Nematocera</taxon>
        <taxon>Sciaroidea</taxon>
        <taxon>Sciaridae</taxon>
        <taxon>Pseudolycoriella</taxon>
    </lineage>
</organism>
<dbReference type="InterPro" id="IPR029526">
    <property type="entry name" value="PGBD"/>
</dbReference>
<dbReference type="AlphaFoldDB" id="A0A9Q0MX71"/>
<dbReference type="Proteomes" id="UP001151699">
    <property type="component" value="Chromosome X"/>
</dbReference>
<name>A0A9Q0MX71_9DIPT</name>
<dbReference type="Pfam" id="PF13843">
    <property type="entry name" value="DDE_Tnp_1_7"/>
    <property type="match status" value="1"/>
</dbReference>
<evidence type="ECO:0000313" key="2">
    <source>
        <dbReference type="EMBL" id="KAJ6639505.1"/>
    </source>
</evidence>
<feature type="non-terminal residue" evidence="2">
    <location>
        <position position="613"/>
    </location>
</feature>
<dbReference type="PANTHER" id="PTHR46599">
    <property type="entry name" value="PIGGYBAC TRANSPOSABLE ELEMENT-DERIVED PROTEIN 4"/>
    <property type="match status" value="1"/>
</dbReference>
<accession>A0A9Q0MX71</accession>
<feature type="domain" description="PiggyBac transposable element-derived protein" evidence="1">
    <location>
        <begin position="211"/>
        <end position="560"/>
    </location>
</feature>
<dbReference type="EMBL" id="WJQU01000003">
    <property type="protein sequence ID" value="KAJ6639505.1"/>
    <property type="molecule type" value="Genomic_DNA"/>
</dbReference>
<comment type="caution">
    <text evidence="2">The sequence shown here is derived from an EMBL/GenBank/DDBJ whole genome shotgun (WGS) entry which is preliminary data.</text>
</comment>
<dbReference type="PANTHER" id="PTHR46599:SF3">
    <property type="entry name" value="PIGGYBAC TRANSPOSABLE ELEMENT-DERIVED PROTEIN 4"/>
    <property type="match status" value="1"/>
</dbReference>